<dbReference type="InterPro" id="IPR050873">
    <property type="entry name" value="V-ATPase_V0D/AC39_subunit"/>
</dbReference>
<sequence>MGILKLGLGILSKSRTSEWAYIATRVKVMKRKLIPKEEFNKLINMSVDEIAKYLEETEYKEEIDKLGYKYFGVELVDYALSYNLSKTYRKLINISTGLPNKLITLYLRRWDFWNLKNIIRGKMFRFSNEEIEATLIPAGEFNEEFLKMLVAKDTVNEVIETFKDKPLYPILERLTHGAKLSEVEDELDKFYYSSLSKLTAENVDMKYFIDFIKMEADLANIKTIIRLKKEGATVEEIASRIIPYGYQLKEEECRKLAAMELEEIYKAIENYWFAEGITEEIAKEPLSMVENALMRNWVKKILSIAHSHPLSILPILAFIVMKKIEVDNIRLIIRGKSQGMDVEEIKKQLVIV</sequence>
<dbReference type="Pfam" id="PF01992">
    <property type="entry name" value="vATP-synt_AC39"/>
    <property type="match status" value="1"/>
</dbReference>
<evidence type="ECO:0000256" key="3">
    <source>
        <dbReference type="ARBA" id="ARBA00022781"/>
    </source>
</evidence>
<organism evidence="7">
    <name type="scientific">Geoglobus ahangari</name>
    <dbReference type="NCBI Taxonomy" id="113653"/>
    <lineage>
        <taxon>Archaea</taxon>
        <taxon>Methanobacteriati</taxon>
        <taxon>Methanobacteriota</taxon>
        <taxon>Archaeoglobi</taxon>
        <taxon>Archaeoglobales</taxon>
        <taxon>Archaeoglobaceae</taxon>
        <taxon>Geoglobus</taxon>
    </lineage>
</organism>
<comment type="subcellular location">
    <subcellularLocation>
        <location evidence="6">Cell membrane</location>
        <topology evidence="6">Peripheral membrane protein</topology>
    </subcellularLocation>
</comment>
<evidence type="ECO:0000313" key="7">
    <source>
        <dbReference type="EMBL" id="HGE66883.1"/>
    </source>
</evidence>
<evidence type="ECO:0000256" key="1">
    <source>
        <dbReference type="ARBA" id="ARBA00006709"/>
    </source>
</evidence>
<comment type="function">
    <text evidence="6">Component of the A-type ATP synthase that produces ATP from ADP in the presence of a proton gradient across the membrane.</text>
</comment>
<dbReference type="InterPro" id="IPR002843">
    <property type="entry name" value="ATPase_V0-cplx_csu/dsu"/>
</dbReference>
<dbReference type="EMBL" id="DTPI01000033">
    <property type="protein sequence ID" value="HGE66883.1"/>
    <property type="molecule type" value="Genomic_DNA"/>
</dbReference>
<dbReference type="PANTHER" id="PTHR38682:SF1">
    <property type="entry name" value="V-TYPE ATP SYNTHASE SUBUNIT C"/>
    <property type="match status" value="1"/>
</dbReference>
<name>A0A7C3YN45_9EURY</name>
<evidence type="ECO:0000256" key="4">
    <source>
        <dbReference type="ARBA" id="ARBA00023065"/>
    </source>
</evidence>
<comment type="similarity">
    <text evidence="1 6">Belongs to the V-ATPase V0D/AC39 subunit family.</text>
</comment>
<dbReference type="NCBIfam" id="NF002268">
    <property type="entry name" value="PRK01198.1-4"/>
    <property type="match status" value="1"/>
</dbReference>
<accession>A0A7C3YN45</accession>
<dbReference type="Gene3D" id="1.20.1690.10">
    <property type="entry name" value="V-type ATP synthase subunit C domain"/>
    <property type="match status" value="2"/>
</dbReference>
<dbReference type="GO" id="GO:0033179">
    <property type="term" value="C:proton-transporting V-type ATPase, V0 domain"/>
    <property type="evidence" value="ECO:0007669"/>
    <property type="project" value="InterPro"/>
</dbReference>
<keyword evidence="6" id="KW-1003">Cell membrane</keyword>
<dbReference type="Gene3D" id="1.10.132.50">
    <property type="entry name" value="ATP synthase (C/AC39) subunit, domain 3"/>
    <property type="match status" value="1"/>
</dbReference>
<dbReference type="GO" id="GO:0005886">
    <property type="term" value="C:plasma membrane"/>
    <property type="evidence" value="ECO:0007669"/>
    <property type="project" value="UniProtKB-SubCell"/>
</dbReference>
<dbReference type="EMBL" id="DTAK01000037">
    <property type="protein sequence ID" value="HGU59467.1"/>
    <property type="molecule type" value="Genomic_DNA"/>
</dbReference>
<evidence type="ECO:0000313" key="8">
    <source>
        <dbReference type="EMBL" id="HGU59467.1"/>
    </source>
</evidence>
<dbReference type="InterPro" id="IPR036079">
    <property type="entry name" value="ATPase_csu/dsu_sf"/>
</dbReference>
<dbReference type="GO" id="GO:0046933">
    <property type="term" value="F:proton-transporting ATP synthase activity, rotational mechanism"/>
    <property type="evidence" value="ECO:0007669"/>
    <property type="project" value="UniProtKB-UniRule"/>
</dbReference>
<dbReference type="PANTHER" id="PTHR38682">
    <property type="entry name" value="V-TYPE ATP SYNTHASE SUBUNIT C"/>
    <property type="match status" value="1"/>
</dbReference>
<keyword evidence="3 6" id="KW-0375">Hydrogen ion transport</keyword>
<evidence type="ECO:0000256" key="2">
    <source>
        <dbReference type="ARBA" id="ARBA00022448"/>
    </source>
</evidence>
<dbReference type="GO" id="GO:0005524">
    <property type="term" value="F:ATP binding"/>
    <property type="evidence" value="ECO:0007669"/>
    <property type="project" value="UniProtKB-UniRule"/>
</dbReference>
<dbReference type="HAMAP" id="MF_00314">
    <property type="entry name" value="ATP_synth_C_arch"/>
    <property type="match status" value="1"/>
</dbReference>
<keyword evidence="2 6" id="KW-0813">Transport</keyword>
<comment type="subunit">
    <text evidence="6">Has multiple subunits with at least A(3), B(3), C, D, E, F, H, I and proteolipid K(x).</text>
</comment>
<dbReference type="NCBIfam" id="TIGR02923">
    <property type="entry name" value="AhaC"/>
    <property type="match status" value="1"/>
</dbReference>
<dbReference type="GO" id="GO:0046961">
    <property type="term" value="F:proton-transporting ATPase activity, rotational mechanism"/>
    <property type="evidence" value="ECO:0007669"/>
    <property type="project" value="InterPro"/>
</dbReference>
<dbReference type="GO" id="GO:0042777">
    <property type="term" value="P:proton motive force-driven plasma membrane ATP synthesis"/>
    <property type="evidence" value="ECO:0007669"/>
    <property type="project" value="UniProtKB-UniRule"/>
</dbReference>
<reference evidence="7" key="1">
    <citation type="journal article" date="2020" name="mSystems">
        <title>Genome- and Community-Level Interaction Insights into Carbon Utilization and Element Cycling Functions of Hydrothermarchaeota in Hydrothermal Sediment.</title>
        <authorList>
            <person name="Zhou Z."/>
            <person name="Liu Y."/>
            <person name="Xu W."/>
            <person name="Pan J."/>
            <person name="Luo Z.H."/>
            <person name="Li M."/>
        </authorList>
    </citation>
    <scope>NUCLEOTIDE SEQUENCE [LARGE SCALE GENOMIC DNA]</scope>
    <source>
        <strain evidence="8">SpSt-62</strain>
        <strain evidence="7">SpSt-97</strain>
    </source>
</reference>
<keyword evidence="5 6" id="KW-0066">ATP synthesis</keyword>
<dbReference type="InterPro" id="IPR044911">
    <property type="entry name" value="V-type_ATPase_csu/dsu_dom_3"/>
</dbReference>
<evidence type="ECO:0000256" key="6">
    <source>
        <dbReference type="HAMAP-Rule" id="MF_00314"/>
    </source>
</evidence>
<comment type="caution">
    <text evidence="7">The sequence shown here is derived from an EMBL/GenBank/DDBJ whole genome shotgun (WGS) entry which is preliminary data.</text>
</comment>
<proteinExistence type="inferred from homology"/>
<keyword evidence="6" id="KW-0472">Membrane</keyword>
<dbReference type="AlphaFoldDB" id="A0A7C3YN45"/>
<evidence type="ECO:0000256" key="5">
    <source>
        <dbReference type="ARBA" id="ARBA00023310"/>
    </source>
</evidence>
<dbReference type="InterPro" id="IPR035067">
    <property type="entry name" value="V-type_ATPase_csu/dsu"/>
</dbReference>
<dbReference type="InterPro" id="IPR014272">
    <property type="entry name" value="ATPase_V0-cplx_csu"/>
</dbReference>
<dbReference type="SUPFAM" id="SSF103486">
    <property type="entry name" value="V-type ATP synthase subunit C"/>
    <property type="match status" value="1"/>
</dbReference>
<keyword evidence="4 6" id="KW-0406">Ion transport</keyword>
<protein>
    <recommendedName>
        <fullName evidence="6">A-type ATP synthase subunit C</fullName>
    </recommendedName>
</protein>
<gene>
    <name evidence="7" type="primary">ahaC</name>
    <name evidence="6" type="synonym">atpC</name>
    <name evidence="8" type="ORF">ENT89_04735</name>
    <name evidence="7" type="ORF">ENX77_07215</name>
</gene>